<protein>
    <submittedName>
        <fullName evidence="2">Uncharacterized protein</fullName>
    </submittedName>
</protein>
<comment type="caution">
    <text evidence="2">The sequence shown here is derived from an EMBL/GenBank/DDBJ whole genome shotgun (WGS) entry which is preliminary data.</text>
</comment>
<dbReference type="AlphaFoldDB" id="A0A8S2HQ23"/>
<dbReference type="EMBL" id="CAJOBA010003217">
    <property type="protein sequence ID" value="CAF3674484.1"/>
    <property type="molecule type" value="Genomic_DNA"/>
</dbReference>
<accession>A0A8S2HQ23</accession>
<gene>
    <name evidence="1" type="ORF">OVA965_LOCUS9199</name>
    <name evidence="2" type="ORF">TMI583_LOCUS9195</name>
</gene>
<dbReference type="Proteomes" id="UP000682733">
    <property type="component" value="Unassembled WGS sequence"/>
</dbReference>
<proteinExistence type="predicted"/>
<dbReference type="EMBL" id="CAJNOK010003216">
    <property type="protein sequence ID" value="CAF0892484.1"/>
    <property type="molecule type" value="Genomic_DNA"/>
</dbReference>
<reference evidence="2" key="1">
    <citation type="submission" date="2021-02" db="EMBL/GenBank/DDBJ databases">
        <authorList>
            <person name="Nowell W R."/>
        </authorList>
    </citation>
    <scope>NUCLEOTIDE SEQUENCE</scope>
</reference>
<organism evidence="2 3">
    <name type="scientific">Didymodactylos carnosus</name>
    <dbReference type="NCBI Taxonomy" id="1234261"/>
    <lineage>
        <taxon>Eukaryota</taxon>
        <taxon>Metazoa</taxon>
        <taxon>Spiralia</taxon>
        <taxon>Gnathifera</taxon>
        <taxon>Rotifera</taxon>
        <taxon>Eurotatoria</taxon>
        <taxon>Bdelloidea</taxon>
        <taxon>Philodinida</taxon>
        <taxon>Philodinidae</taxon>
        <taxon>Didymodactylos</taxon>
    </lineage>
</organism>
<evidence type="ECO:0000313" key="2">
    <source>
        <dbReference type="EMBL" id="CAF3674484.1"/>
    </source>
</evidence>
<name>A0A8S2HQ23_9BILA</name>
<sequence>MKHKNCELVMYYLNDLKILQDLIKQSFVRDTYESSIRFISENINEFCTKIKKKFNRTLASQDGLGEDDIRDYKISAEHPQQIQILKEYLGSYLLSPETLLQNIISELHERSRVLTEENLFNPLVGIYLNNLYMLKNSFKELEMFYRNSCKKFENRFDLLVQCARELIPTNDFKQIADIILNISKSSYVLKDHLGEQVEETYHNTVEYLLQHLSNFSENADPLLQKCKLDSQETFTDLNEIYNNFIIKIIKYFGEINVKIEELFKRSRDLALEDIQKLVDDMDAIRTIPELESKTAGTYYRTVENIRGYMQELQIEAEQLLFNPLTGDFWMDDSCRS</sequence>
<evidence type="ECO:0000313" key="3">
    <source>
        <dbReference type="Proteomes" id="UP000682733"/>
    </source>
</evidence>
<dbReference type="Proteomes" id="UP000677228">
    <property type="component" value="Unassembled WGS sequence"/>
</dbReference>
<evidence type="ECO:0000313" key="1">
    <source>
        <dbReference type="EMBL" id="CAF0892484.1"/>
    </source>
</evidence>